<proteinExistence type="predicted"/>
<organism evidence="2 3">
    <name type="scientific">Desulfolutivibrio sulfodismutans</name>
    <dbReference type="NCBI Taxonomy" id="63561"/>
    <lineage>
        <taxon>Bacteria</taxon>
        <taxon>Pseudomonadati</taxon>
        <taxon>Thermodesulfobacteriota</taxon>
        <taxon>Desulfovibrionia</taxon>
        <taxon>Desulfovibrionales</taxon>
        <taxon>Desulfovibrionaceae</taxon>
        <taxon>Desulfolutivibrio</taxon>
    </lineage>
</organism>
<dbReference type="Proteomes" id="UP000469724">
    <property type="component" value="Unassembled WGS sequence"/>
</dbReference>
<keyword evidence="3" id="KW-1185">Reference proteome</keyword>
<evidence type="ECO:0000313" key="3">
    <source>
        <dbReference type="Proteomes" id="UP000469724"/>
    </source>
</evidence>
<comment type="caution">
    <text evidence="2">The sequence shown here is derived from an EMBL/GenBank/DDBJ whole genome shotgun (WGS) entry which is preliminary data.</text>
</comment>
<dbReference type="Pfam" id="PF11726">
    <property type="entry name" value="YagK_YfjJ_C"/>
    <property type="match status" value="1"/>
</dbReference>
<name>A0A7K3NI06_9BACT</name>
<feature type="domain" description="YagK/YfjJ C-terminal" evidence="1">
    <location>
        <begin position="35"/>
        <end position="192"/>
    </location>
</feature>
<reference evidence="2 3" key="1">
    <citation type="submission" date="2020-02" db="EMBL/GenBank/DDBJ databases">
        <title>Comparative genomics of sulfur disproportionating microorganisms.</title>
        <authorList>
            <person name="Ward L.M."/>
            <person name="Bertran E."/>
            <person name="Johnston D.T."/>
        </authorList>
    </citation>
    <scope>NUCLEOTIDE SEQUENCE [LARGE SCALE GENOMIC DNA]</scope>
    <source>
        <strain evidence="2 3">DSM 3696</strain>
    </source>
</reference>
<protein>
    <submittedName>
        <fullName evidence="2">Inovirus Gp2 family protein</fullName>
    </submittedName>
</protein>
<accession>A0A7K3NI06</accession>
<dbReference type="EMBL" id="JAAGRQ010000010">
    <property type="protein sequence ID" value="NDY55818.1"/>
    <property type="molecule type" value="Genomic_DNA"/>
</dbReference>
<evidence type="ECO:0000313" key="2">
    <source>
        <dbReference type="EMBL" id="NDY55818.1"/>
    </source>
</evidence>
<evidence type="ECO:0000259" key="1">
    <source>
        <dbReference type="Pfam" id="PF11726"/>
    </source>
</evidence>
<gene>
    <name evidence="2" type="ORF">G3N56_03555</name>
</gene>
<sequence>MYACGTGTIGSQLMATWTYDELIFQRIIQLLDFYINKHSKALVVRFDLTFPVNYAPVVTNDIISSFTQKIIQKYKRQGLNPYYIWVREQNSSDHPHYHFAILLNGHKIEKFYHVFVNAESLWASTLGTNVSGQVHHCAGNNFYKQFSNGIMIDRSKEDVHMAYNSVVTQLSYLAKAKDKRDYGDPWRNFGMSQLY</sequence>
<dbReference type="RefSeq" id="WP_163300874.1">
    <property type="nucleotide sequence ID" value="NZ_JAAGRQ010000010.1"/>
</dbReference>
<dbReference type="AlphaFoldDB" id="A0A7K3NI06"/>
<dbReference type="InterPro" id="IPR057271">
    <property type="entry name" value="YagK_YfjJ_C"/>
</dbReference>